<evidence type="ECO:0000313" key="1">
    <source>
        <dbReference type="EMBL" id="MBC5712496.1"/>
    </source>
</evidence>
<comment type="caution">
    <text evidence="1">The sequence shown here is derived from an EMBL/GenBank/DDBJ whole genome shotgun (WGS) entry which is preliminary data.</text>
</comment>
<dbReference type="EMBL" id="JACOPB010000039">
    <property type="protein sequence ID" value="MBC5712496.1"/>
    <property type="molecule type" value="Genomic_DNA"/>
</dbReference>
<sequence length="61" mass="6933">MFEIKLSDGEKIIIKSERDAVALADWIGDCCQNYIEFICATQQNDKPIILRVSEISTITEI</sequence>
<proteinExistence type="predicted"/>
<dbReference type="Proteomes" id="UP000634672">
    <property type="component" value="Unassembled WGS sequence"/>
</dbReference>
<evidence type="ECO:0000313" key="2">
    <source>
        <dbReference type="Proteomes" id="UP000634672"/>
    </source>
</evidence>
<accession>A0ABR7HH35</accession>
<organism evidence="1 2">
    <name type="scientific">Hungatella hominis</name>
    <dbReference type="NCBI Taxonomy" id="2763050"/>
    <lineage>
        <taxon>Bacteria</taxon>
        <taxon>Bacillati</taxon>
        <taxon>Bacillota</taxon>
        <taxon>Clostridia</taxon>
        <taxon>Lachnospirales</taxon>
        <taxon>Lachnospiraceae</taxon>
        <taxon>Hungatella</taxon>
    </lineage>
</organism>
<name>A0ABR7HH35_9FIRM</name>
<gene>
    <name evidence="1" type="ORF">H8S75_31840</name>
</gene>
<reference evidence="1 2" key="1">
    <citation type="submission" date="2020-08" db="EMBL/GenBank/DDBJ databases">
        <title>Genome public.</title>
        <authorList>
            <person name="Liu C."/>
            <person name="Sun Q."/>
        </authorList>
    </citation>
    <scope>NUCLEOTIDE SEQUENCE [LARGE SCALE GENOMIC DNA]</scope>
    <source>
        <strain evidence="1 2">NSJ-66</strain>
    </source>
</reference>
<keyword evidence="2" id="KW-1185">Reference proteome</keyword>
<protein>
    <submittedName>
        <fullName evidence="1">Uncharacterized protein</fullName>
    </submittedName>
</protein>
<dbReference type="RefSeq" id="WP_187024904.1">
    <property type="nucleotide sequence ID" value="NZ_JACOPB010000039.1"/>
</dbReference>